<dbReference type="STRING" id="1073996.SAMN05444271_15213"/>
<reference evidence="2 3" key="1">
    <citation type="submission" date="2016-10" db="EMBL/GenBank/DDBJ databases">
        <authorList>
            <person name="de Groot N.N."/>
        </authorList>
    </citation>
    <scope>NUCLEOTIDE SEQUENCE [LARGE SCALE GENOMIC DNA]</scope>
    <source>
        <strain evidence="2 3">DSM 22187</strain>
    </source>
</reference>
<proteinExistence type="predicted"/>
<dbReference type="GeneID" id="43932744"/>
<gene>
    <name evidence="2" type="ORF">SAMN05444271_15213</name>
</gene>
<dbReference type="RefSeq" id="WP_143054202.1">
    <property type="nucleotide sequence ID" value="NZ_CP024845.1"/>
</dbReference>
<accession>A0A1H6Y258</accession>
<dbReference type="EMBL" id="FNYR01000052">
    <property type="protein sequence ID" value="SEJ34546.1"/>
    <property type="molecule type" value="Genomic_DNA"/>
</dbReference>
<keyword evidence="3" id="KW-1185">Reference proteome</keyword>
<sequence>MKNGINSVNRRDLLRAVGAGLAVGSIGTISGCLGQTNGTGTTTEITREEATGTVEAPYEEPSVDTSLAGSATGEPSGIESDNMSFEGRYDPREYKPRIEYQPDWIHIFNAGGYAVRVEVFGDDVDDGEPELTRELTVSERAGFKGYGDVRISVIGSSESLVIDADLRDVEIWLVGPIQGAQYWVGSF</sequence>
<evidence type="ECO:0000313" key="2">
    <source>
        <dbReference type="EMBL" id="SEJ34546.1"/>
    </source>
</evidence>
<evidence type="ECO:0000313" key="3">
    <source>
        <dbReference type="Proteomes" id="UP000198888"/>
    </source>
</evidence>
<accession>A0A2H4Q153</accession>
<dbReference type="Proteomes" id="UP000198888">
    <property type="component" value="Unassembled WGS sequence"/>
</dbReference>
<dbReference type="KEGG" id="hae:halTADL_1317"/>
<protein>
    <submittedName>
        <fullName evidence="2">Uncharacterized protein</fullName>
    </submittedName>
</protein>
<organism evidence="2 3">
    <name type="scientific">Halohasta litchfieldiae</name>
    <dbReference type="NCBI Taxonomy" id="1073996"/>
    <lineage>
        <taxon>Archaea</taxon>
        <taxon>Methanobacteriati</taxon>
        <taxon>Methanobacteriota</taxon>
        <taxon>Stenosarchaea group</taxon>
        <taxon>Halobacteria</taxon>
        <taxon>Halobacteriales</taxon>
        <taxon>Haloferacaceae</taxon>
        <taxon>Halohasta</taxon>
    </lineage>
</organism>
<feature type="region of interest" description="Disordered" evidence="1">
    <location>
        <begin position="50"/>
        <end position="88"/>
    </location>
</feature>
<dbReference type="PROSITE" id="PS51257">
    <property type="entry name" value="PROKAR_LIPOPROTEIN"/>
    <property type="match status" value="1"/>
</dbReference>
<name>A0A1H6Y258_9EURY</name>
<evidence type="ECO:0000256" key="1">
    <source>
        <dbReference type="SAM" id="MobiDB-lite"/>
    </source>
</evidence>
<dbReference type="AlphaFoldDB" id="A0A1H6Y258"/>